<comment type="similarity">
    <text evidence="2">Belongs to the PET191 family.</text>
</comment>
<comment type="function">
    <text evidence="1">Involved in an early step of the mitochondrial complex IV assembly process.</text>
</comment>
<reference evidence="5" key="2">
    <citation type="submission" date="2025-09" db="UniProtKB">
        <authorList>
            <consortium name="Ensembl"/>
        </authorList>
    </citation>
    <scope>IDENTIFICATION</scope>
</reference>
<evidence type="ECO:0000256" key="2">
    <source>
        <dbReference type="ARBA" id="ARBA00007785"/>
    </source>
</evidence>
<dbReference type="PANTHER" id="PTHR28627:SF1">
    <property type="entry name" value="CYTOCHROME C OXIDASE ASSEMBLY FACTOR 5"/>
    <property type="match status" value="1"/>
</dbReference>
<dbReference type="Proteomes" id="UP000694402">
    <property type="component" value="Unassembled WGS sequence"/>
</dbReference>
<dbReference type="AlphaFoldDB" id="A0A8C8D7N9"/>
<organism evidence="5 6">
    <name type="scientific">Oncorhynchus tshawytscha</name>
    <name type="common">Chinook salmon</name>
    <name type="synonym">Salmo tshawytscha</name>
    <dbReference type="NCBI Taxonomy" id="74940"/>
    <lineage>
        <taxon>Eukaryota</taxon>
        <taxon>Metazoa</taxon>
        <taxon>Chordata</taxon>
        <taxon>Craniata</taxon>
        <taxon>Vertebrata</taxon>
        <taxon>Euteleostomi</taxon>
        <taxon>Actinopterygii</taxon>
        <taxon>Neopterygii</taxon>
        <taxon>Teleostei</taxon>
        <taxon>Protacanthopterygii</taxon>
        <taxon>Salmoniformes</taxon>
        <taxon>Salmonidae</taxon>
        <taxon>Salmoninae</taxon>
        <taxon>Oncorhynchus</taxon>
    </lineage>
</organism>
<dbReference type="GeneTree" id="ENSGT00390000005548"/>
<evidence type="ECO:0000256" key="1">
    <source>
        <dbReference type="ARBA" id="ARBA00003186"/>
    </source>
</evidence>
<dbReference type="Pfam" id="PF10203">
    <property type="entry name" value="Pet191_N"/>
    <property type="match status" value="1"/>
</dbReference>
<name>A0A8C8D7N9_ONCTS</name>
<dbReference type="InterPro" id="IPR018793">
    <property type="entry name" value="Cyt_c_oxidase_assmbl_Pet191"/>
</dbReference>
<reference evidence="5" key="1">
    <citation type="submission" date="2025-08" db="UniProtKB">
        <authorList>
            <consortium name="Ensembl"/>
        </authorList>
    </citation>
    <scope>IDENTIFICATION</scope>
</reference>
<evidence type="ECO:0000256" key="3">
    <source>
        <dbReference type="ARBA" id="ARBA00021904"/>
    </source>
</evidence>
<gene>
    <name evidence="5" type="primary">COA5</name>
</gene>
<dbReference type="Ensembl" id="ENSOTST00005024908.2">
    <property type="protein sequence ID" value="ENSOTSP00005023012.1"/>
    <property type="gene ID" value="ENSOTSG00005010940.2"/>
</dbReference>
<accession>A0A8C8D7N9</accession>
<dbReference type="GO" id="GO:0005739">
    <property type="term" value="C:mitochondrion"/>
    <property type="evidence" value="ECO:0007669"/>
    <property type="project" value="TreeGrafter"/>
</dbReference>
<evidence type="ECO:0000256" key="4">
    <source>
        <dbReference type="ARBA" id="ARBA00023157"/>
    </source>
</evidence>
<keyword evidence="4" id="KW-1015">Disulfide bond</keyword>
<dbReference type="PANTHER" id="PTHR28627">
    <property type="entry name" value="CYTOCHROME C OXIDASE ASSEMBLY FACTOR 5"/>
    <property type="match status" value="1"/>
</dbReference>
<protein>
    <recommendedName>
        <fullName evidence="3">Cytochrome c oxidase assembly factor 5</fullName>
    </recommendedName>
</protein>
<dbReference type="PROSITE" id="PS51808">
    <property type="entry name" value="CHCH"/>
    <property type="match status" value="1"/>
</dbReference>
<evidence type="ECO:0000313" key="5">
    <source>
        <dbReference type="Ensembl" id="ENSOTSP00005023012.1"/>
    </source>
</evidence>
<dbReference type="GO" id="GO:0033617">
    <property type="term" value="P:mitochondrial respiratory chain complex IV assembly"/>
    <property type="evidence" value="ECO:0007669"/>
    <property type="project" value="TreeGrafter"/>
</dbReference>
<sequence>MPKFYEDKEEDGRACSGIREDFKACLLQHDCVVKEGKMPSQCLKEGHCKALQTSFFECKRSMVRSPVINDIHSTLGISLCMELTCF</sequence>
<proteinExistence type="inferred from homology"/>
<evidence type="ECO:0000313" key="6">
    <source>
        <dbReference type="Proteomes" id="UP000694402"/>
    </source>
</evidence>
<keyword evidence="6" id="KW-1185">Reference proteome</keyword>